<dbReference type="CDD" id="cd03024">
    <property type="entry name" value="DsbA_FrnE"/>
    <property type="match status" value="1"/>
</dbReference>
<name>A0ABT5YIB6_9PROT</name>
<dbReference type="InterPro" id="IPR036249">
    <property type="entry name" value="Thioredoxin-like_sf"/>
</dbReference>
<evidence type="ECO:0000259" key="1">
    <source>
        <dbReference type="Pfam" id="PF01323"/>
    </source>
</evidence>
<keyword evidence="3" id="KW-1185">Reference proteome</keyword>
<reference evidence="2 3" key="1">
    <citation type="submission" date="2023-03" db="EMBL/GenBank/DDBJ databases">
        <title>Fodinicurvata sp. CAU 1616 isolated from sea sendiment.</title>
        <authorList>
            <person name="Kim W."/>
        </authorList>
    </citation>
    <scope>NUCLEOTIDE SEQUENCE [LARGE SCALE GENOMIC DNA]</scope>
    <source>
        <strain evidence="2 3">CAU 1616</strain>
    </source>
</reference>
<organism evidence="2 3">
    <name type="scientific">Aquibaculum arenosum</name>
    <dbReference type="NCBI Taxonomy" id="3032591"/>
    <lineage>
        <taxon>Bacteria</taxon>
        <taxon>Pseudomonadati</taxon>
        <taxon>Pseudomonadota</taxon>
        <taxon>Alphaproteobacteria</taxon>
        <taxon>Rhodospirillales</taxon>
        <taxon>Rhodovibrionaceae</taxon>
        <taxon>Aquibaculum</taxon>
    </lineage>
</organism>
<dbReference type="RefSeq" id="WP_275819280.1">
    <property type="nucleotide sequence ID" value="NZ_JARHUD010000001.1"/>
</dbReference>
<sequence length="217" mass="23822">MRIDIFSDVICPWCYVGKRRLERALAARPKVAKTAEIRWRAFQLNPDMPEEGIERDLYLRLKFGPAATSAEVYRNVSAVGAVEGIAFNFPAIRRTPNTVQAHRLIRFAGDQGLQDSLVEGLFQAYFLAGQDIGQRQTLLEVAEQVGLPAAETRDYLESDTDSAAVRSEDQQARAAGISGVPCFIIDGDYALPGAQPPEALLQLFDLAREGGTGKPVQ</sequence>
<comment type="caution">
    <text evidence="2">The sequence shown here is derived from an EMBL/GenBank/DDBJ whole genome shotgun (WGS) entry which is preliminary data.</text>
</comment>
<dbReference type="Proteomes" id="UP001215503">
    <property type="component" value="Unassembled WGS sequence"/>
</dbReference>
<dbReference type="Gene3D" id="3.40.30.10">
    <property type="entry name" value="Glutaredoxin"/>
    <property type="match status" value="1"/>
</dbReference>
<proteinExistence type="predicted"/>
<dbReference type="PANTHER" id="PTHR13887:SF41">
    <property type="entry name" value="THIOREDOXIN SUPERFAMILY PROTEIN"/>
    <property type="match status" value="1"/>
</dbReference>
<dbReference type="PANTHER" id="PTHR13887">
    <property type="entry name" value="GLUTATHIONE S-TRANSFERASE KAPPA"/>
    <property type="match status" value="1"/>
</dbReference>
<accession>A0ABT5YIB6</accession>
<dbReference type="Pfam" id="PF01323">
    <property type="entry name" value="DSBA"/>
    <property type="match status" value="1"/>
</dbReference>
<dbReference type="InterPro" id="IPR001853">
    <property type="entry name" value="DSBA-like_thioredoxin_dom"/>
</dbReference>
<protein>
    <submittedName>
        <fullName evidence="2">DsbA family oxidoreductase</fullName>
    </submittedName>
</protein>
<gene>
    <name evidence="2" type="ORF">P2G67_01430</name>
</gene>
<dbReference type="SUPFAM" id="SSF52833">
    <property type="entry name" value="Thioredoxin-like"/>
    <property type="match status" value="1"/>
</dbReference>
<evidence type="ECO:0000313" key="3">
    <source>
        <dbReference type="Proteomes" id="UP001215503"/>
    </source>
</evidence>
<evidence type="ECO:0000313" key="2">
    <source>
        <dbReference type="EMBL" id="MDF2094634.1"/>
    </source>
</evidence>
<feature type="domain" description="DSBA-like thioredoxin" evidence="1">
    <location>
        <begin position="3"/>
        <end position="202"/>
    </location>
</feature>
<dbReference type="EMBL" id="JARHUD010000001">
    <property type="protein sequence ID" value="MDF2094634.1"/>
    <property type="molecule type" value="Genomic_DNA"/>
</dbReference>